<evidence type="ECO:0000313" key="1">
    <source>
        <dbReference type="EMBL" id="KAL5104061.1"/>
    </source>
</evidence>
<reference evidence="1 2" key="1">
    <citation type="journal article" date="2022" name="Front. Cell. Infect. Microbiol.">
        <title>The Genomes of Two Strains of Taenia crassiceps the Animal Model for the Study of Human Cysticercosis.</title>
        <authorList>
            <person name="Bobes R.J."/>
            <person name="Estrada K."/>
            <person name="Rios-Valencia D.G."/>
            <person name="Calderon-Gallegos A."/>
            <person name="de la Torre P."/>
            <person name="Carrero J.C."/>
            <person name="Sanchez-Flores A."/>
            <person name="Laclette J.P."/>
        </authorList>
    </citation>
    <scope>NUCLEOTIDE SEQUENCE [LARGE SCALE GENOMIC DNA]</scope>
    <source>
        <strain evidence="1">WFUcys</strain>
    </source>
</reference>
<comment type="caution">
    <text evidence="1">The sequence shown here is derived from an EMBL/GenBank/DDBJ whole genome shotgun (WGS) entry which is preliminary data.</text>
</comment>
<gene>
    <name evidence="1" type="ORF">TcWFU_002136</name>
</gene>
<proteinExistence type="predicted"/>
<dbReference type="Proteomes" id="UP001651158">
    <property type="component" value="Unassembled WGS sequence"/>
</dbReference>
<name>A0ABR4Q306_9CEST</name>
<organism evidence="1 2">
    <name type="scientific">Taenia crassiceps</name>
    <dbReference type="NCBI Taxonomy" id="6207"/>
    <lineage>
        <taxon>Eukaryota</taxon>
        <taxon>Metazoa</taxon>
        <taxon>Spiralia</taxon>
        <taxon>Lophotrochozoa</taxon>
        <taxon>Platyhelminthes</taxon>
        <taxon>Cestoda</taxon>
        <taxon>Eucestoda</taxon>
        <taxon>Cyclophyllidea</taxon>
        <taxon>Taeniidae</taxon>
        <taxon>Taenia</taxon>
    </lineage>
</organism>
<sequence length="211" mass="23933">MPKEAVVFDRVSTCQQICSVWENGATGWSQDEPPNAEWTWWRCVAKTHPLVASLCHTLLCQRSKALALGTEATPRFVPLSFKHAHIAKRRESSHESGTTTAQLIEDVGTMQARASSTLSNCALRTYKRFVVFFSIIFTRLLEVHWIAEGNWLFIADEVDILPCFRGGHSNTCTLLMECKHVKHFPSRYIIISLLPLLYESKDNARAREALL</sequence>
<dbReference type="EMBL" id="JAKROA010000014">
    <property type="protein sequence ID" value="KAL5104061.1"/>
    <property type="molecule type" value="Genomic_DNA"/>
</dbReference>
<evidence type="ECO:0000313" key="2">
    <source>
        <dbReference type="Proteomes" id="UP001651158"/>
    </source>
</evidence>
<accession>A0ABR4Q306</accession>
<protein>
    <submittedName>
        <fullName evidence="1">Uncharacterized protein</fullName>
    </submittedName>
</protein>
<keyword evidence="2" id="KW-1185">Reference proteome</keyword>